<organism evidence="2">
    <name type="scientific">Dichomitus squalens</name>
    <dbReference type="NCBI Taxonomy" id="114155"/>
    <lineage>
        <taxon>Eukaryota</taxon>
        <taxon>Fungi</taxon>
        <taxon>Dikarya</taxon>
        <taxon>Basidiomycota</taxon>
        <taxon>Agaricomycotina</taxon>
        <taxon>Agaricomycetes</taxon>
        <taxon>Polyporales</taxon>
        <taxon>Polyporaceae</taxon>
        <taxon>Dichomitus</taxon>
    </lineage>
</organism>
<dbReference type="AlphaFoldDB" id="A0A4Q9N373"/>
<accession>A0A4Q9N373</accession>
<protein>
    <submittedName>
        <fullName evidence="2">Uncharacterized protein</fullName>
    </submittedName>
</protein>
<feature type="region of interest" description="Disordered" evidence="1">
    <location>
        <begin position="47"/>
        <end position="71"/>
    </location>
</feature>
<evidence type="ECO:0000313" key="2">
    <source>
        <dbReference type="EMBL" id="TBU33441.1"/>
    </source>
</evidence>
<feature type="region of interest" description="Disordered" evidence="1">
    <location>
        <begin position="1"/>
        <end position="21"/>
    </location>
</feature>
<dbReference type="EMBL" id="ML143391">
    <property type="protein sequence ID" value="TBU33441.1"/>
    <property type="molecule type" value="Genomic_DNA"/>
</dbReference>
<proteinExistence type="predicted"/>
<evidence type="ECO:0000256" key="1">
    <source>
        <dbReference type="SAM" id="MobiDB-lite"/>
    </source>
</evidence>
<name>A0A4Q9N373_9APHY</name>
<gene>
    <name evidence="2" type="ORF">BD311DRAFT_748591</name>
</gene>
<sequence length="117" mass="12748">MGHGDGERRRDRKRALPRGDGERDAYRCVAGDCVSLLRPHGDREAYSLIGDGDGSGTRTEPGDGERDACRCMSNNGGRERRRAELGVMMTADRCRIGRSACESWVLGLECRDSSGSA</sequence>
<feature type="compositionally biased region" description="Basic and acidic residues" evidence="1">
    <location>
        <begin position="60"/>
        <end position="69"/>
    </location>
</feature>
<dbReference type="Proteomes" id="UP000292957">
    <property type="component" value="Unassembled WGS sequence"/>
</dbReference>
<reference evidence="2" key="1">
    <citation type="submission" date="2019-01" db="EMBL/GenBank/DDBJ databases">
        <title>Draft genome sequences of three monokaryotic isolates of the white-rot basidiomycete fungus Dichomitus squalens.</title>
        <authorList>
            <consortium name="DOE Joint Genome Institute"/>
            <person name="Lopez S.C."/>
            <person name="Andreopoulos B."/>
            <person name="Pangilinan J."/>
            <person name="Lipzen A."/>
            <person name="Riley R."/>
            <person name="Ahrendt S."/>
            <person name="Ng V."/>
            <person name="Barry K."/>
            <person name="Daum C."/>
            <person name="Grigoriev I.V."/>
            <person name="Hilden K.S."/>
            <person name="Makela M.R."/>
            <person name="de Vries R.P."/>
        </authorList>
    </citation>
    <scope>NUCLEOTIDE SEQUENCE [LARGE SCALE GENOMIC DNA]</scope>
    <source>
        <strain evidence="2">OM18370.1</strain>
    </source>
</reference>